<evidence type="ECO:0000313" key="2">
    <source>
        <dbReference type="EMBL" id="CAF0922754.1"/>
    </source>
</evidence>
<evidence type="ECO:0000256" key="1">
    <source>
        <dbReference type="SAM" id="MobiDB-lite"/>
    </source>
</evidence>
<name>A0A8S2DHU0_9BILA</name>
<dbReference type="EMBL" id="CAJOBA010004007">
    <property type="protein sequence ID" value="CAF3700051.1"/>
    <property type="molecule type" value="Genomic_DNA"/>
</dbReference>
<gene>
    <name evidence="2" type="ORF">OVA965_LOCUS10713</name>
    <name evidence="3" type="ORF">TMI583_LOCUS10709</name>
</gene>
<organism evidence="2 4">
    <name type="scientific">Didymodactylos carnosus</name>
    <dbReference type="NCBI Taxonomy" id="1234261"/>
    <lineage>
        <taxon>Eukaryota</taxon>
        <taxon>Metazoa</taxon>
        <taxon>Spiralia</taxon>
        <taxon>Gnathifera</taxon>
        <taxon>Rotifera</taxon>
        <taxon>Eurotatoria</taxon>
        <taxon>Bdelloidea</taxon>
        <taxon>Philodinida</taxon>
        <taxon>Philodinidae</taxon>
        <taxon>Didymodactylos</taxon>
    </lineage>
</organism>
<evidence type="ECO:0000313" key="3">
    <source>
        <dbReference type="EMBL" id="CAF3700051.1"/>
    </source>
</evidence>
<sequence length="633" mass="72470">MAVDRPLSNVKPRPQSMRDLDRKSALNNHKKSNQENQYMLAIRSAQLNARKVRIERWARKGRSISINSSASAAAIGGLANQKRSESTFIQTGKLLDVQLIQLAEQRQKTIETMNFEQKLFANKQALHLKDNQAILRTLSYVRKCCKYANDDDDFNDPSIFLNENSNRVKNRSRSPSAERRTPTPPTKKSRSKSQTQTSASLAASYLQKQGDHSSTNTLVHVETQGPTLSQHTQGTIENDKQNTQKRHVQFRLNSSIQRRRSSQNNYLMPRTITSANGIKPPQENDQRESNSAPVFITHNGEGTNSPELLHSNILIKVNDNQTGTHSRRLSSKYSIKDFRLHPERFLSANNRYLPLLKRNAMENETRELLSKQQQKVPQNENYLRVRNQQTSRLSDNSYSGSDLTYDEDIKSFLSDDVTEVVFANKMARPEGWQDSENKTKRKISRRSSSAIVKPVAEKKKPKISKHNLNEDLIDEDYERLKAIKILRDREMSHLQELTKSKQIEDFLEPLSVTKHDDEEPTAETPQYIRQFQAKLKGEESNVLQSHGNVKQSTLSTTTTTTTTTNNTTVDRQIIHIDDKPEYISSSKIASAPNRRLSDILNTIDSLRCTDEEKYSRRKVDIEKNRAKLGILLF</sequence>
<feature type="compositionally biased region" description="Polar residues" evidence="1">
    <location>
        <begin position="370"/>
        <end position="400"/>
    </location>
</feature>
<reference evidence="2" key="1">
    <citation type="submission" date="2021-02" db="EMBL/GenBank/DDBJ databases">
        <authorList>
            <person name="Nowell W R."/>
        </authorList>
    </citation>
    <scope>NUCLEOTIDE SEQUENCE</scope>
</reference>
<feature type="region of interest" description="Disordered" evidence="1">
    <location>
        <begin position="1"/>
        <end position="35"/>
    </location>
</feature>
<feature type="compositionally biased region" description="Polar residues" evidence="1">
    <location>
        <begin position="225"/>
        <end position="236"/>
    </location>
</feature>
<feature type="region of interest" description="Disordered" evidence="1">
    <location>
        <begin position="225"/>
        <end position="289"/>
    </location>
</feature>
<dbReference type="Proteomes" id="UP000677228">
    <property type="component" value="Unassembled WGS sequence"/>
</dbReference>
<feature type="region of interest" description="Disordered" evidence="1">
    <location>
        <begin position="366"/>
        <end position="400"/>
    </location>
</feature>
<comment type="caution">
    <text evidence="2">The sequence shown here is derived from an EMBL/GenBank/DDBJ whole genome shotgun (WGS) entry which is preliminary data.</text>
</comment>
<feature type="compositionally biased region" description="Low complexity" evidence="1">
    <location>
        <begin position="192"/>
        <end position="207"/>
    </location>
</feature>
<feature type="region of interest" description="Disordered" evidence="1">
    <location>
        <begin position="155"/>
        <end position="213"/>
    </location>
</feature>
<evidence type="ECO:0000313" key="4">
    <source>
        <dbReference type="Proteomes" id="UP000677228"/>
    </source>
</evidence>
<feature type="compositionally biased region" description="Polar residues" evidence="1">
    <location>
        <begin position="544"/>
        <end position="555"/>
    </location>
</feature>
<dbReference type="AlphaFoldDB" id="A0A8S2DHU0"/>
<feature type="region of interest" description="Disordered" evidence="1">
    <location>
        <begin position="544"/>
        <end position="563"/>
    </location>
</feature>
<dbReference type="Proteomes" id="UP000682733">
    <property type="component" value="Unassembled WGS sequence"/>
</dbReference>
<dbReference type="EMBL" id="CAJNOK010004005">
    <property type="protein sequence ID" value="CAF0922754.1"/>
    <property type="molecule type" value="Genomic_DNA"/>
</dbReference>
<protein>
    <submittedName>
        <fullName evidence="2">Uncharacterized protein</fullName>
    </submittedName>
</protein>
<proteinExistence type="predicted"/>
<accession>A0A8S2DHU0</accession>